<feature type="region of interest" description="Disordered" evidence="1">
    <location>
        <begin position="198"/>
        <end position="234"/>
    </location>
</feature>
<dbReference type="AlphaFoldDB" id="A0AA36BLM3"/>
<keyword evidence="3" id="KW-1185">Reference proteome</keyword>
<protein>
    <submittedName>
        <fullName evidence="2">Uncharacterized protein</fullName>
    </submittedName>
</protein>
<proteinExistence type="predicted"/>
<organism evidence="2 3">
    <name type="scientific">Octopus vulgaris</name>
    <name type="common">Common octopus</name>
    <dbReference type="NCBI Taxonomy" id="6645"/>
    <lineage>
        <taxon>Eukaryota</taxon>
        <taxon>Metazoa</taxon>
        <taxon>Spiralia</taxon>
        <taxon>Lophotrochozoa</taxon>
        <taxon>Mollusca</taxon>
        <taxon>Cephalopoda</taxon>
        <taxon>Coleoidea</taxon>
        <taxon>Octopodiformes</taxon>
        <taxon>Octopoda</taxon>
        <taxon>Incirrata</taxon>
        <taxon>Octopodidae</taxon>
        <taxon>Octopus</taxon>
    </lineage>
</organism>
<dbReference type="Proteomes" id="UP001162480">
    <property type="component" value="Chromosome 18"/>
</dbReference>
<feature type="region of interest" description="Disordered" evidence="1">
    <location>
        <begin position="88"/>
        <end position="117"/>
    </location>
</feature>
<sequence>MHGTPTIKHVALRMLRTNAKDTSEGSVNLKKKVKNGPRKKATTVIGGKNTINRLSPLKNKTNQGAIVKTVKSMKFSQVKIDDKKTITESKTKSSPLGNIKKPIKSKGGKKMLSKKKSISPEEVLDDDILRLGKPTEKVRKRSRLRRVKKELKTAEIKKTPIVGGKGNAFGAAAKDLPLRNKKDRDMIRKLEAMLGTSIFNDPPKTEGKKVKKKTIKKRSKSRSTSKGLRSSPRKMEIRHITTKTIEKRGYYRKRCVLRTVGKKPRYRMKGGEKKVRRKKCRRRKITKKRNSVLESEKEEEVEDVEKIKSDRDVVVVVVVVVGGGGGGGGVVVVTP</sequence>
<feature type="compositionally biased region" description="Basic residues" evidence="1">
    <location>
        <begin position="209"/>
        <end position="223"/>
    </location>
</feature>
<evidence type="ECO:0000256" key="1">
    <source>
        <dbReference type="SAM" id="MobiDB-lite"/>
    </source>
</evidence>
<evidence type="ECO:0000313" key="2">
    <source>
        <dbReference type="EMBL" id="CAI9736363.1"/>
    </source>
</evidence>
<evidence type="ECO:0000313" key="3">
    <source>
        <dbReference type="Proteomes" id="UP001162480"/>
    </source>
</evidence>
<dbReference type="EMBL" id="OX597831">
    <property type="protein sequence ID" value="CAI9736363.1"/>
    <property type="molecule type" value="Genomic_DNA"/>
</dbReference>
<feature type="compositionally biased region" description="Basic residues" evidence="1">
    <location>
        <begin position="101"/>
        <end position="117"/>
    </location>
</feature>
<name>A0AA36BLM3_OCTVU</name>
<gene>
    <name evidence="2" type="ORF">OCTVUL_1B009695</name>
</gene>
<reference evidence="2" key="1">
    <citation type="submission" date="2023-08" db="EMBL/GenBank/DDBJ databases">
        <authorList>
            <person name="Alioto T."/>
            <person name="Alioto T."/>
            <person name="Gomez Garrido J."/>
        </authorList>
    </citation>
    <scope>NUCLEOTIDE SEQUENCE</scope>
</reference>
<accession>A0AA36BLM3</accession>